<feature type="transmembrane region" description="Helical" evidence="2">
    <location>
        <begin position="199"/>
        <end position="217"/>
    </location>
</feature>
<feature type="region of interest" description="Disordered" evidence="1">
    <location>
        <begin position="281"/>
        <end position="307"/>
    </location>
</feature>
<feature type="transmembrane region" description="Helical" evidence="2">
    <location>
        <begin position="156"/>
        <end position="178"/>
    </location>
</feature>
<proteinExistence type="predicted"/>
<keyword evidence="2" id="KW-0472">Membrane</keyword>
<organism evidence="3 4">
    <name type="scientific">Malassezia equina</name>
    <dbReference type="NCBI Taxonomy" id="1381935"/>
    <lineage>
        <taxon>Eukaryota</taxon>
        <taxon>Fungi</taxon>
        <taxon>Dikarya</taxon>
        <taxon>Basidiomycota</taxon>
        <taxon>Ustilaginomycotina</taxon>
        <taxon>Malasseziomycetes</taxon>
        <taxon>Malasseziales</taxon>
        <taxon>Malasseziaceae</taxon>
        <taxon>Malassezia</taxon>
    </lineage>
</organism>
<keyword evidence="2" id="KW-1133">Transmembrane helix</keyword>
<dbReference type="PANTHER" id="PTHR39470">
    <property type="entry name" value="CHROMOSOME 10, WHOLE GENOME SHOTGUN SEQUENCE"/>
    <property type="match status" value="1"/>
</dbReference>
<dbReference type="PANTHER" id="PTHR39470:SF1">
    <property type="entry name" value="CHORISMATE SYNTHASE PROTEIN"/>
    <property type="match status" value="1"/>
</dbReference>
<accession>A0AAF0EGJ4</accession>
<dbReference type="Proteomes" id="UP001214415">
    <property type="component" value="Chromosome 5"/>
</dbReference>
<dbReference type="AlphaFoldDB" id="A0AAF0EGJ4"/>
<reference evidence="3" key="1">
    <citation type="submission" date="2023-03" db="EMBL/GenBank/DDBJ databases">
        <title>Mating type loci evolution in Malassezia.</title>
        <authorList>
            <person name="Coelho M.A."/>
        </authorList>
    </citation>
    <scope>NUCLEOTIDE SEQUENCE</scope>
    <source>
        <strain evidence="3">CBS 12830</strain>
    </source>
</reference>
<gene>
    <name evidence="3" type="ORF">MEQU1_002888</name>
</gene>
<evidence type="ECO:0000313" key="3">
    <source>
        <dbReference type="EMBL" id="WFD24191.1"/>
    </source>
</evidence>
<evidence type="ECO:0000256" key="2">
    <source>
        <dbReference type="SAM" id="Phobius"/>
    </source>
</evidence>
<protein>
    <submittedName>
        <fullName evidence="3">Uncharacterized protein</fullName>
    </submittedName>
</protein>
<sequence>MHPPLPGARAPPARLLPLLPLETWVAFPLLMVACVYNTLQLVPIAYLPPTLARVVGYPSDVFRLAHLSTTTPTRELREALAPNGWLSGAAIVRLWRATYGEQAIENLLWRLSNVDGRKLYLVLGAETLMKCAFCTTDTEYKAYALYQVLPVYLAHAYILMLLTMPAYGTLTTLIHTLLQRPTASTDELRPVRTRAHLRVMALLALAVLMSLDIARMYLATDIPVQGVWQHWHANAHLLRHMLLSLLLTLVWLFTRAQLPAIKVLHALQAMSAISHAVETKQAPAPSGGAKDSLGAPRHASDAVPRAT</sequence>
<evidence type="ECO:0000256" key="1">
    <source>
        <dbReference type="SAM" id="MobiDB-lite"/>
    </source>
</evidence>
<dbReference type="EMBL" id="CP119904">
    <property type="protein sequence ID" value="WFD24191.1"/>
    <property type="molecule type" value="Genomic_DNA"/>
</dbReference>
<name>A0AAF0EGJ4_9BASI</name>
<evidence type="ECO:0000313" key="4">
    <source>
        <dbReference type="Proteomes" id="UP001214415"/>
    </source>
</evidence>
<keyword evidence="4" id="KW-1185">Reference proteome</keyword>
<keyword evidence="2" id="KW-0812">Transmembrane</keyword>
<feature type="transmembrane region" description="Helical" evidence="2">
    <location>
        <begin position="237"/>
        <end position="254"/>
    </location>
</feature>